<keyword evidence="3" id="KW-1185">Reference proteome</keyword>
<dbReference type="EMBL" id="JAZHRV010000001">
    <property type="protein sequence ID" value="MEH2553800.1"/>
    <property type="molecule type" value="Genomic_DNA"/>
</dbReference>
<dbReference type="InterPro" id="IPR003673">
    <property type="entry name" value="CoA-Trfase_fam_III"/>
</dbReference>
<proteinExistence type="predicted"/>
<dbReference type="Pfam" id="PF02515">
    <property type="entry name" value="CoA_transf_3"/>
    <property type="match status" value="1"/>
</dbReference>
<evidence type="ECO:0000313" key="3">
    <source>
        <dbReference type="Proteomes" id="UP001364224"/>
    </source>
</evidence>
<accession>A0ABU8B5I4</accession>
<dbReference type="InterPro" id="IPR050483">
    <property type="entry name" value="CoA-transferase_III_domain"/>
</dbReference>
<evidence type="ECO:0000313" key="2">
    <source>
        <dbReference type="EMBL" id="MEH2553800.1"/>
    </source>
</evidence>
<keyword evidence="1" id="KW-0808">Transferase</keyword>
<dbReference type="SUPFAM" id="SSF89796">
    <property type="entry name" value="CoA-transferase family III (CaiB/BaiF)"/>
    <property type="match status" value="1"/>
</dbReference>
<gene>
    <name evidence="2" type="ORF">V1286_001329</name>
</gene>
<dbReference type="Proteomes" id="UP001364224">
    <property type="component" value="Unassembled WGS sequence"/>
</dbReference>
<dbReference type="Gene3D" id="3.30.1540.10">
    <property type="entry name" value="formyl-coa transferase, domain 3"/>
    <property type="match status" value="1"/>
</dbReference>
<dbReference type="RefSeq" id="WP_334478363.1">
    <property type="nucleotide sequence ID" value="NZ_JAZHRV010000001.1"/>
</dbReference>
<dbReference type="InterPro" id="IPR023606">
    <property type="entry name" value="CoA-Trfase_III_dom_1_sf"/>
</dbReference>
<dbReference type="PANTHER" id="PTHR48207:SF3">
    <property type="entry name" value="SUCCINATE--HYDROXYMETHYLGLUTARATE COA-TRANSFERASE"/>
    <property type="match status" value="1"/>
</dbReference>
<protein>
    <submittedName>
        <fullName evidence="2">Crotonobetainyl-CoA:carnitine CoA-transferase CaiB-like acyl-CoA transferase</fullName>
    </submittedName>
</protein>
<sequence length="398" mass="43603">MSGPLEGLKVLDIATIVAAPFAATLLADYGADVLKIEMPGQGDGVRAFPPFKDGKPLWWKSVNRNKKLATLDLRKPEGVDLFKRMLPHFDVLIENFRPGTLDRWGLSKEVLWQIQPRLVILRATAFGQDGPYRDRPGFARIFEAMGGLTYITGEADGQPMHPGYPIGDAIGGLFGAVGVLTALWKRARDPNAPGEEIDLALTEAVFRLLDVLPIEFDQLGDVRGRIGNGNAYSAPAAVYRTKDDRWVTLAGSTNALFAANCRAIGRPDLVEDPRFSNNARRVGHSAALNAIFSQWCACHTLDEVLAAFTAEEGTLAPIYAIDQIAADPQAKAREMITRVPDRDFGSVAMANIVPRFSVDRTQLSGSAGDVGEDNHEIYQRWLGLSDHEIERLTQLKVI</sequence>
<dbReference type="InterPro" id="IPR044855">
    <property type="entry name" value="CoA-Trfase_III_dom3_sf"/>
</dbReference>
<evidence type="ECO:0000256" key="1">
    <source>
        <dbReference type="ARBA" id="ARBA00022679"/>
    </source>
</evidence>
<name>A0ABU8B5I4_9BRAD</name>
<comment type="caution">
    <text evidence="2">The sequence shown here is derived from an EMBL/GenBank/DDBJ whole genome shotgun (WGS) entry which is preliminary data.</text>
</comment>
<reference evidence="2 3" key="1">
    <citation type="submission" date="2024-02" db="EMBL/GenBank/DDBJ databases">
        <title>Adaptive strategies in a cosmopolitan and abundant soil bacterium.</title>
        <authorList>
            <person name="Carini P."/>
        </authorList>
    </citation>
    <scope>NUCLEOTIDE SEQUENCE [LARGE SCALE GENOMIC DNA]</scope>
    <source>
        <strain evidence="2 3">AZCC 1608</strain>
    </source>
</reference>
<dbReference type="Gene3D" id="3.40.50.10540">
    <property type="entry name" value="Crotonobetainyl-coa:carnitine coa-transferase, domain 1"/>
    <property type="match status" value="1"/>
</dbReference>
<dbReference type="PANTHER" id="PTHR48207">
    <property type="entry name" value="SUCCINATE--HYDROXYMETHYLGLUTARATE COA-TRANSFERASE"/>
    <property type="match status" value="1"/>
</dbReference>
<organism evidence="2 3">
    <name type="scientific">Bradyrhizobium algeriense</name>
    <dbReference type="NCBI Taxonomy" id="634784"/>
    <lineage>
        <taxon>Bacteria</taxon>
        <taxon>Pseudomonadati</taxon>
        <taxon>Pseudomonadota</taxon>
        <taxon>Alphaproteobacteria</taxon>
        <taxon>Hyphomicrobiales</taxon>
        <taxon>Nitrobacteraceae</taxon>
        <taxon>Bradyrhizobium</taxon>
    </lineage>
</organism>